<dbReference type="eggNOG" id="ENOG5033B4A">
    <property type="taxonomic scope" value="Bacteria"/>
</dbReference>
<organism evidence="2 3">
    <name type="scientific">Brevibacterium mcbrellneri ATCC 49030</name>
    <dbReference type="NCBI Taxonomy" id="585530"/>
    <lineage>
        <taxon>Bacteria</taxon>
        <taxon>Bacillati</taxon>
        <taxon>Actinomycetota</taxon>
        <taxon>Actinomycetes</taxon>
        <taxon>Micrococcales</taxon>
        <taxon>Brevibacteriaceae</taxon>
        <taxon>Brevibacterium</taxon>
    </lineage>
</organism>
<dbReference type="InterPro" id="IPR025338">
    <property type="entry name" value="DUF4244"/>
</dbReference>
<evidence type="ECO:0000313" key="2">
    <source>
        <dbReference type="EMBL" id="EFG47425.1"/>
    </source>
</evidence>
<evidence type="ECO:0000256" key="1">
    <source>
        <dbReference type="SAM" id="Phobius"/>
    </source>
</evidence>
<reference evidence="2 3" key="1">
    <citation type="submission" date="2010-04" db="EMBL/GenBank/DDBJ databases">
        <authorList>
            <person name="Qin X."/>
            <person name="Bachman B."/>
            <person name="Battles P."/>
            <person name="Bell A."/>
            <person name="Bess C."/>
            <person name="Bickham C."/>
            <person name="Chaboub L."/>
            <person name="Chen D."/>
            <person name="Coyle M."/>
            <person name="Deiros D.R."/>
            <person name="Dinh H."/>
            <person name="Forbes L."/>
            <person name="Fowler G."/>
            <person name="Francisco L."/>
            <person name="Fu Q."/>
            <person name="Gubbala S."/>
            <person name="Hale W."/>
            <person name="Han Y."/>
            <person name="Hemphill L."/>
            <person name="Highlander S.K."/>
            <person name="Hirani K."/>
            <person name="Hogues M."/>
            <person name="Jackson L."/>
            <person name="Jakkamsetti A."/>
            <person name="Javaid M."/>
            <person name="Jiang H."/>
            <person name="Korchina V."/>
            <person name="Kovar C."/>
            <person name="Lara F."/>
            <person name="Lee S."/>
            <person name="Mata R."/>
            <person name="Mathew T."/>
            <person name="Moen C."/>
            <person name="Morales K."/>
            <person name="Munidasa M."/>
            <person name="Nazareth L."/>
            <person name="Ngo R."/>
            <person name="Nguyen L."/>
            <person name="Okwuonu G."/>
            <person name="Ongeri F."/>
            <person name="Patil S."/>
            <person name="Petrosino J."/>
            <person name="Pham C."/>
            <person name="Pham P."/>
            <person name="Pu L.-L."/>
            <person name="Puazo M."/>
            <person name="Raj R."/>
            <person name="Reid J."/>
            <person name="Rouhana J."/>
            <person name="Saada N."/>
            <person name="Shang Y."/>
            <person name="Simmons D."/>
            <person name="Thornton R."/>
            <person name="Warren J."/>
            <person name="Weissenberger G."/>
            <person name="Zhang J."/>
            <person name="Zhang L."/>
            <person name="Zhou C."/>
            <person name="Zhu D."/>
            <person name="Muzny D."/>
            <person name="Worley K."/>
            <person name="Gibbs R."/>
        </authorList>
    </citation>
    <scope>NUCLEOTIDE SEQUENCE [LARGE SCALE GENOMIC DNA]</scope>
    <source>
        <strain evidence="2 3">ATCC 49030</strain>
    </source>
</reference>
<keyword evidence="1" id="KW-0472">Membrane</keyword>
<proteinExistence type="predicted"/>
<gene>
    <name evidence="2" type="ORF">HMPREF0183_1217</name>
</gene>
<dbReference type="Proteomes" id="UP000005714">
    <property type="component" value="Unassembled WGS sequence"/>
</dbReference>
<evidence type="ECO:0000313" key="3">
    <source>
        <dbReference type="Proteomes" id="UP000005714"/>
    </source>
</evidence>
<protein>
    <recommendedName>
        <fullName evidence="4">DUF4244 domain-containing protein</fullName>
    </recommendedName>
</protein>
<feature type="transmembrane region" description="Helical" evidence="1">
    <location>
        <begin position="54"/>
        <end position="72"/>
    </location>
</feature>
<keyword evidence="1" id="KW-0812">Transmembrane</keyword>
<sequence>MAFSTVAIGALSVGACGARRSKSIAHKEKGKTMESKEITRIDLRDETGATTAEYAITTLAACGFAALLVVLLKSDPINAILLDLMQVALRMGQ</sequence>
<keyword evidence="3" id="KW-1185">Reference proteome</keyword>
<dbReference type="Pfam" id="PF14029">
    <property type="entry name" value="DUF4244"/>
    <property type="match status" value="1"/>
</dbReference>
<dbReference type="STRING" id="585530.HMPREF0183_1217"/>
<dbReference type="AlphaFoldDB" id="D4YMW0"/>
<keyword evidence="1" id="KW-1133">Transmembrane helix</keyword>
<accession>D4YMW0</accession>
<comment type="caution">
    <text evidence="2">The sequence shown here is derived from an EMBL/GenBank/DDBJ whole genome shotgun (WGS) entry which is preliminary data.</text>
</comment>
<name>D4YMW0_9MICO</name>
<dbReference type="EMBL" id="ADNU01000037">
    <property type="protein sequence ID" value="EFG47425.1"/>
    <property type="molecule type" value="Genomic_DNA"/>
</dbReference>
<evidence type="ECO:0008006" key="4">
    <source>
        <dbReference type="Google" id="ProtNLM"/>
    </source>
</evidence>